<dbReference type="EMBL" id="JABBWE010000017">
    <property type="protein sequence ID" value="KAG1797109.1"/>
    <property type="molecule type" value="Genomic_DNA"/>
</dbReference>
<reference evidence="2" key="1">
    <citation type="journal article" date="2020" name="New Phytol.">
        <title>Comparative genomics reveals dynamic genome evolution in host specialist ectomycorrhizal fungi.</title>
        <authorList>
            <person name="Lofgren L.A."/>
            <person name="Nguyen N.H."/>
            <person name="Vilgalys R."/>
            <person name="Ruytinx J."/>
            <person name="Liao H.L."/>
            <person name="Branco S."/>
            <person name="Kuo A."/>
            <person name="LaButti K."/>
            <person name="Lipzen A."/>
            <person name="Andreopoulos W."/>
            <person name="Pangilinan J."/>
            <person name="Riley R."/>
            <person name="Hundley H."/>
            <person name="Na H."/>
            <person name="Barry K."/>
            <person name="Grigoriev I.V."/>
            <person name="Stajich J.E."/>
            <person name="Kennedy P.G."/>
        </authorList>
    </citation>
    <scope>NUCLEOTIDE SEQUENCE</scope>
    <source>
        <strain evidence="2">S12</strain>
    </source>
</reference>
<accession>A0A9P7DKM8</accession>
<comment type="caution">
    <text evidence="2">The sequence shown here is derived from an EMBL/GenBank/DDBJ whole genome shotgun (WGS) entry which is preliminary data.</text>
</comment>
<keyword evidence="1" id="KW-0812">Transmembrane</keyword>
<feature type="transmembrane region" description="Helical" evidence="1">
    <location>
        <begin position="225"/>
        <end position="245"/>
    </location>
</feature>
<dbReference type="RefSeq" id="XP_041162380.1">
    <property type="nucleotide sequence ID" value="XM_041306263.1"/>
</dbReference>
<evidence type="ECO:0000313" key="3">
    <source>
        <dbReference type="Proteomes" id="UP000719766"/>
    </source>
</evidence>
<dbReference type="GeneID" id="64600027"/>
<evidence type="ECO:0000256" key="1">
    <source>
        <dbReference type="SAM" id="Phobius"/>
    </source>
</evidence>
<gene>
    <name evidence="2" type="ORF">HD556DRAFT_1441266</name>
</gene>
<sequence>MAPPTNLILRYTMDKHPNNICISMPPNSKNSELKPAIHVYHKDGPLRELTTEIPISPHETVDERMKVMKLEHATIEEAKGKVCSTASDAASSWESQKHELERSRDEAIARADKGDKLVQRLLREDVSKREEYQAQESEMESLNNRVMNAAVINKTGSTSASPTTEELSKLHTQELKTLHAQVTALHKASIKAAADAEIMAAKAEAAAVAASKKSMQVVTAASTKVAVETISLFLCFLLLFGVLFFSSIT</sequence>
<name>A0A9P7DKM8_9AGAM</name>
<organism evidence="2 3">
    <name type="scientific">Suillus plorans</name>
    <dbReference type="NCBI Taxonomy" id="116603"/>
    <lineage>
        <taxon>Eukaryota</taxon>
        <taxon>Fungi</taxon>
        <taxon>Dikarya</taxon>
        <taxon>Basidiomycota</taxon>
        <taxon>Agaricomycotina</taxon>
        <taxon>Agaricomycetes</taxon>
        <taxon>Agaricomycetidae</taxon>
        <taxon>Boletales</taxon>
        <taxon>Suillineae</taxon>
        <taxon>Suillaceae</taxon>
        <taxon>Suillus</taxon>
    </lineage>
</organism>
<dbReference type="AlphaFoldDB" id="A0A9P7DKM8"/>
<keyword evidence="1" id="KW-0472">Membrane</keyword>
<dbReference type="Proteomes" id="UP000719766">
    <property type="component" value="Unassembled WGS sequence"/>
</dbReference>
<keyword evidence="3" id="KW-1185">Reference proteome</keyword>
<evidence type="ECO:0000313" key="2">
    <source>
        <dbReference type="EMBL" id="KAG1797109.1"/>
    </source>
</evidence>
<dbReference type="OrthoDB" id="2688260at2759"/>
<protein>
    <submittedName>
        <fullName evidence="2">Uncharacterized protein</fullName>
    </submittedName>
</protein>
<proteinExistence type="predicted"/>
<keyword evidence="1" id="KW-1133">Transmembrane helix</keyword>